<keyword evidence="3" id="KW-0812">Transmembrane</keyword>
<accession>A0ABV5AQA2</accession>
<dbReference type="InterPro" id="IPR050553">
    <property type="entry name" value="Thioredoxin_ResA/DsbE_sf"/>
</dbReference>
<proteinExistence type="predicted"/>
<dbReference type="CDD" id="cd02966">
    <property type="entry name" value="TlpA_like_family"/>
    <property type="match status" value="1"/>
</dbReference>
<evidence type="ECO:0000256" key="5">
    <source>
        <dbReference type="ARBA" id="ARBA00023284"/>
    </source>
</evidence>
<keyword evidence="5" id="KW-0676">Redox-active center</keyword>
<evidence type="ECO:0000256" key="3">
    <source>
        <dbReference type="ARBA" id="ARBA00022968"/>
    </source>
</evidence>
<keyword evidence="4" id="KW-1015">Disulfide bond</keyword>
<keyword evidence="6" id="KW-0732">Signal</keyword>
<feature type="chain" id="PRO_5046083432" evidence="6">
    <location>
        <begin position="22"/>
        <end position="190"/>
    </location>
</feature>
<evidence type="ECO:0000313" key="9">
    <source>
        <dbReference type="Proteomes" id="UP001580346"/>
    </source>
</evidence>
<feature type="signal peptide" evidence="6">
    <location>
        <begin position="1"/>
        <end position="21"/>
    </location>
</feature>
<evidence type="ECO:0000256" key="2">
    <source>
        <dbReference type="ARBA" id="ARBA00022748"/>
    </source>
</evidence>
<dbReference type="EMBL" id="JBHHMI010000004">
    <property type="protein sequence ID" value="MFB5266391.1"/>
    <property type="molecule type" value="Genomic_DNA"/>
</dbReference>
<sequence length="190" mass="20678">MMYTKIKTILMAGLSIGAAFAGITSTNLTPVFADDPAAAETAPVMAQEGATAPVSSLKGLDGRTYTVGKGNGKIQLLNFWASWCDPCRIEAPLLNELSAKYRTKLDVYGINVTKYDRQEDVRKFAKSLGLAYPILLDKSGEVFDVYRGAAFPTSVLIDENGTVREVLLGVYSKTELEDKIRKLTEGLDTK</sequence>
<dbReference type="Proteomes" id="UP001580346">
    <property type="component" value="Unassembled WGS sequence"/>
</dbReference>
<dbReference type="InterPro" id="IPR036249">
    <property type="entry name" value="Thioredoxin-like_sf"/>
</dbReference>
<keyword evidence="2" id="KW-0201">Cytochrome c-type biogenesis</keyword>
<feature type="domain" description="Thioredoxin" evidence="7">
    <location>
        <begin position="46"/>
        <end position="185"/>
    </location>
</feature>
<evidence type="ECO:0000256" key="1">
    <source>
        <dbReference type="ARBA" id="ARBA00004196"/>
    </source>
</evidence>
<name>A0ABV5AQA2_9BACL</name>
<dbReference type="InterPro" id="IPR000866">
    <property type="entry name" value="AhpC/TSA"/>
</dbReference>
<dbReference type="RefSeq" id="WP_375354080.1">
    <property type="nucleotide sequence ID" value="NZ_JBHHMI010000004.1"/>
</dbReference>
<dbReference type="Gene3D" id="3.40.30.10">
    <property type="entry name" value="Glutaredoxin"/>
    <property type="match status" value="1"/>
</dbReference>
<protein>
    <submittedName>
        <fullName evidence="8">TlpA family protein disulfide reductase</fullName>
    </submittedName>
</protein>
<dbReference type="PROSITE" id="PS51352">
    <property type="entry name" value="THIOREDOXIN_2"/>
    <property type="match status" value="1"/>
</dbReference>
<evidence type="ECO:0000256" key="4">
    <source>
        <dbReference type="ARBA" id="ARBA00023157"/>
    </source>
</evidence>
<dbReference type="PANTHER" id="PTHR42852:SF6">
    <property type="entry name" value="THIOL:DISULFIDE INTERCHANGE PROTEIN DSBE"/>
    <property type="match status" value="1"/>
</dbReference>
<dbReference type="InterPro" id="IPR013766">
    <property type="entry name" value="Thioredoxin_domain"/>
</dbReference>
<evidence type="ECO:0000313" key="8">
    <source>
        <dbReference type="EMBL" id="MFB5266391.1"/>
    </source>
</evidence>
<keyword evidence="9" id="KW-1185">Reference proteome</keyword>
<comment type="subcellular location">
    <subcellularLocation>
        <location evidence="1">Cell envelope</location>
    </subcellularLocation>
</comment>
<keyword evidence="3" id="KW-0735">Signal-anchor</keyword>
<gene>
    <name evidence="8" type="ORF">ACE41H_06275</name>
</gene>
<evidence type="ECO:0000256" key="6">
    <source>
        <dbReference type="SAM" id="SignalP"/>
    </source>
</evidence>
<organism evidence="8 9">
    <name type="scientific">Paenibacillus enshidis</name>
    <dbReference type="NCBI Taxonomy" id="1458439"/>
    <lineage>
        <taxon>Bacteria</taxon>
        <taxon>Bacillati</taxon>
        <taxon>Bacillota</taxon>
        <taxon>Bacilli</taxon>
        <taxon>Bacillales</taxon>
        <taxon>Paenibacillaceae</taxon>
        <taxon>Paenibacillus</taxon>
    </lineage>
</organism>
<dbReference type="SUPFAM" id="SSF52833">
    <property type="entry name" value="Thioredoxin-like"/>
    <property type="match status" value="1"/>
</dbReference>
<evidence type="ECO:0000259" key="7">
    <source>
        <dbReference type="PROSITE" id="PS51352"/>
    </source>
</evidence>
<dbReference type="Pfam" id="PF00578">
    <property type="entry name" value="AhpC-TSA"/>
    <property type="match status" value="1"/>
</dbReference>
<dbReference type="PANTHER" id="PTHR42852">
    <property type="entry name" value="THIOL:DISULFIDE INTERCHANGE PROTEIN DSBE"/>
    <property type="match status" value="1"/>
</dbReference>
<comment type="caution">
    <text evidence="8">The sequence shown here is derived from an EMBL/GenBank/DDBJ whole genome shotgun (WGS) entry which is preliminary data.</text>
</comment>
<reference evidence="8 9" key="1">
    <citation type="submission" date="2024-09" db="EMBL/GenBank/DDBJ databases">
        <title>Paenibacillus zeirhizospherea sp. nov., isolated from surface of the maize (Zea mays) roots in a horticulture field, Hungary.</title>
        <authorList>
            <person name="Marton D."/>
            <person name="Farkas M."/>
            <person name="Bedics A."/>
            <person name="Toth E."/>
            <person name="Tancsics A."/>
            <person name="Boka K."/>
            <person name="Maroti G."/>
            <person name="Kriszt B."/>
            <person name="Cserhati M."/>
        </authorList>
    </citation>
    <scope>NUCLEOTIDE SEQUENCE [LARGE SCALE GENOMIC DNA]</scope>
    <source>
        <strain evidence="8 9">KCTC 33519</strain>
    </source>
</reference>